<dbReference type="RefSeq" id="WP_073068245.1">
    <property type="nucleotide sequence ID" value="NZ_FQUS01000032.1"/>
</dbReference>
<evidence type="ECO:0000256" key="1">
    <source>
        <dbReference type="ARBA" id="ARBA00010945"/>
    </source>
</evidence>
<dbReference type="InterPro" id="IPR043502">
    <property type="entry name" value="DNA/RNA_pol_sf"/>
</dbReference>
<dbReference type="Gene3D" id="3.30.70.270">
    <property type="match status" value="1"/>
</dbReference>
<dbReference type="GO" id="GO:0006281">
    <property type="term" value="P:DNA repair"/>
    <property type="evidence" value="ECO:0007669"/>
    <property type="project" value="InterPro"/>
</dbReference>
<dbReference type="GO" id="GO:0042276">
    <property type="term" value="P:error-prone translesion synthesis"/>
    <property type="evidence" value="ECO:0007669"/>
    <property type="project" value="TreeGrafter"/>
</dbReference>
<keyword evidence="6" id="KW-1185">Reference proteome</keyword>
<accession>A0A1M5KJR8</accession>
<dbReference type="Pfam" id="PF00817">
    <property type="entry name" value="IMS"/>
    <property type="match status" value="1"/>
</dbReference>
<evidence type="ECO:0000313" key="6">
    <source>
        <dbReference type="Proteomes" id="UP000184041"/>
    </source>
</evidence>
<gene>
    <name evidence="5" type="ORF">SAMN05443144_13231</name>
</gene>
<feature type="domain" description="UmuC" evidence="4">
    <location>
        <begin position="39"/>
        <end position="226"/>
    </location>
</feature>
<evidence type="ECO:0000256" key="3">
    <source>
        <dbReference type="ARBA" id="ARBA00022932"/>
    </source>
</evidence>
<dbReference type="GO" id="GO:0009432">
    <property type="term" value="P:SOS response"/>
    <property type="evidence" value="ECO:0007669"/>
    <property type="project" value="TreeGrafter"/>
</dbReference>
<dbReference type="OrthoDB" id="9808813at2"/>
<dbReference type="Gene3D" id="3.40.1170.60">
    <property type="match status" value="1"/>
</dbReference>
<dbReference type="InterPro" id="IPR001126">
    <property type="entry name" value="UmuC"/>
</dbReference>
<dbReference type="InterPro" id="IPR043128">
    <property type="entry name" value="Rev_trsase/Diguanyl_cyclase"/>
</dbReference>
<dbReference type="AlphaFoldDB" id="A0A1M5KJR8"/>
<dbReference type="GO" id="GO:0005829">
    <property type="term" value="C:cytosol"/>
    <property type="evidence" value="ECO:0007669"/>
    <property type="project" value="TreeGrafter"/>
</dbReference>
<name>A0A1M5KJR8_9BACT</name>
<dbReference type="GO" id="GO:0003887">
    <property type="term" value="F:DNA-directed DNA polymerase activity"/>
    <property type="evidence" value="ECO:0007669"/>
    <property type="project" value="InterPro"/>
</dbReference>
<reference evidence="5 6" key="1">
    <citation type="submission" date="2016-11" db="EMBL/GenBank/DDBJ databases">
        <authorList>
            <person name="Jaros S."/>
            <person name="Januszkiewicz K."/>
            <person name="Wedrychowicz H."/>
        </authorList>
    </citation>
    <scope>NUCLEOTIDE SEQUENCE [LARGE SCALE GENOMIC DNA]</scope>
    <source>
        <strain evidence="5 6">DSM 21986</strain>
    </source>
</reference>
<proteinExistence type="inferred from homology"/>
<keyword evidence="3" id="KW-0239">DNA-directed DNA polymerase</keyword>
<dbReference type="InterPro" id="IPR022880">
    <property type="entry name" value="DNApol_IV"/>
</dbReference>
<evidence type="ECO:0000259" key="4">
    <source>
        <dbReference type="PROSITE" id="PS50173"/>
    </source>
</evidence>
<dbReference type="InterPro" id="IPR050116">
    <property type="entry name" value="DNA_polymerase-Y"/>
</dbReference>
<organism evidence="5 6">
    <name type="scientific">Fodinibius roseus</name>
    <dbReference type="NCBI Taxonomy" id="1194090"/>
    <lineage>
        <taxon>Bacteria</taxon>
        <taxon>Pseudomonadati</taxon>
        <taxon>Balneolota</taxon>
        <taxon>Balneolia</taxon>
        <taxon>Balneolales</taxon>
        <taxon>Balneolaceae</taxon>
        <taxon>Fodinibius</taxon>
    </lineage>
</organism>
<dbReference type="SUPFAM" id="SSF56672">
    <property type="entry name" value="DNA/RNA polymerases"/>
    <property type="match status" value="1"/>
</dbReference>
<keyword evidence="3" id="KW-0548">Nucleotidyltransferase</keyword>
<dbReference type="PANTHER" id="PTHR11076:SF33">
    <property type="entry name" value="DNA POLYMERASE KAPPA"/>
    <property type="match status" value="1"/>
</dbReference>
<sequence length="444" mass="51116">MDPSIDVGTYKPEQGVHKITDYRCVSRDHQHTSIKQRLYLHLDINCFYAQVEQKSFNLWGMPVYVGGWYRGKKGTPRGIVATSSYEARGYGIKTGMSAFEAEQICPWAIGLQAHYEKYKGISQLLEELLQGFTMTVEKYSMDEFFLDINHLKHQSDEELLLYCKELRYLIHKELGLVVSIGVANSKTYSKLASDLRKPNGITIVTTSENEQSTLYPLPLDEIWGIGPRRFKKLKGRNICTIKDAFERGYPPFQKLFGAYFGKILWEMATGRDRARVLTDYQLTKEQLDYNHTFSEQSTDPAQVRGELIKGISELAYRMRAYRIRSSHYYCFLGLQDRDTRGIGFAFTTDGNTHLDDYITYECMKKAKLYIEKIIGAGHAIRRVSIGTRKVDHSGQGQLFFQEDPNQRQFYLVQDAVNNRFGRKTIQKAAILDSVPGKTHFLDRS</sequence>
<dbReference type="EMBL" id="FQUS01000032">
    <property type="protein sequence ID" value="SHG52900.1"/>
    <property type="molecule type" value="Genomic_DNA"/>
</dbReference>
<dbReference type="PROSITE" id="PS50173">
    <property type="entry name" value="UMUC"/>
    <property type="match status" value="1"/>
</dbReference>
<comment type="similarity">
    <text evidence="1">Belongs to the DNA polymerase type-Y family.</text>
</comment>
<dbReference type="STRING" id="1194090.SAMN05443144_13231"/>
<evidence type="ECO:0000256" key="2">
    <source>
        <dbReference type="ARBA" id="ARBA00022457"/>
    </source>
</evidence>
<dbReference type="Gene3D" id="1.10.150.20">
    <property type="entry name" value="5' to 3' exonuclease, C-terminal subdomain"/>
    <property type="match status" value="1"/>
</dbReference>
<keyword evidence="3" id="KW-0808">Transferase</keyword>
<dbReference type="PANTHER" id="PTHR11076">
    <property type="entry name" value="DNA REPAIR POLYMERASE UMUC / TRANSFERASE FAMILY MEMBER"/>
    <property type="match status" value="1"/>
</dbReference>
<dbReference type="Proteomes" id="UP000184041">
    <property type="component" value="Unassembled WGS sequence"/>
</dbReference>
<keyword evidence="2" id="KW-0515">Mutator protein</keyword>
<dbReference type="CDD" id="cd03586">
    <property type="entry name" value="PolY_Pol_IV_kappa"/>
    <property type="match status" value="1"/>
</dbReference>
<protein>
    <submittedName>
        <fullName evidence="5">DNA polymerase-4</fullName>
    </submittedName>
</protein>
<evidence type="ECO:0000313" key="5">
    <source>
        <dbReference type="EMBL" id="SHG52900.1"/>
    </source>
</evidence>